<reference evidence="2 3" key="1">
    <citation type="submission" date="2016-11" db="EMBL/GenBank/DDBJ databases">
        <authorList>
            <person name="Jaros S."/>
            <person name="Januszkiewicz K."/>
            <person name="Wedrychowicz H."/>
        </authorList>
    </citation>
    <scope>NUCLEOTIDE SEQUENCE [LARGE SCALE GENOMIC DNA]</scope>
    <source>
        <strain evidence="2 3">IBRC-M 10683</strain>
    </source>
</reference>
<gene>
    <name evidence="2" type="ORF">SAMN05216225_104415</name>
</gene>
<name>A0A1M5L534_9BACI</name>
<feature type="transmembrane region" description="Helical" evidence="1">
    <location>
        <begin position="67"/>
        <end position="83"/>
    </location>
</feature>
<evidence type="ECO:0000313" key="2">
    <source>
        <dbReference type="EMBL" id="SHG60127.1"/>
    </source>
</evidence>
<keyword evidence="1" id="KW-0472">Membrane</keyword>
<dbReference type="Proteomes" id="UP000183988">
    <property type="component" value="Unassembled WGS sequence"/>
</dbReference>
<proteinExistence type="predicted"/>
<feature type="transmembrane region" description="Helical" evidence="1">
    <location>
        <begin position="89"/>
        <end position="109"/>
    </location>
</feature>
<dbReference type="EMBL" id="FQVW01000044">
    <property type="protein sequence ID" value="SHG60127.1"/>
    <property type="molecule type" value="Genomic_DNA"/>
</dbReference>
<feature type="transmembrane region" description="Helical" evidence="1">
    <location>
        <begin position="42"/>
        <end position="62"/>
    </location>
</feature>
<keyword evidence="1" id="KW-1133">Transmembrane helix</keyword>
<keyword evidence="1" id="KW-0812">Transmembrane</keyword>
<dbReference type="STRING" id="930117.SAMN05216225_104415"/>
<organism evidence="2 3">
    <name type="scientific">Ornithinibacillus halophilus</name>
    <dbReference type="NCBI Taxonomy" id="930117"/>
    <lineage>
        <taxon>Bacteria</taxon>
        <taxon>Bacillati</taxon>
        <taxon>Bacillota</taxon>
        <taxon>Bacilli</taxon>
        <taxon>Bacillales</taxon>
        <taxon>Bacillaceae</taxon>
        <taxon>Ornithinibacillus</taxon>
    </lineage>
</organism>
<protein>
    <submittedName>
        <fullName evidence="2">Uncharacterized protein</fullName>
    </submittedName>
</protein>
<evidence type="ECO:0000313" key="3">
    <source>
        <dbReference type="Proteomes" id="UP000183988"/>
    </source>
</evidence>
<dbReference type="AlphaFoldDB" id="A0A1M5L534"/>
<accession>A0A1M5L534</accession>
<evidence type="ECO:0000256" key="1">
    <source>
        <dbReference type="SAM" id="Phobius"/>
    </source>
</evidence>
<feature type="transmembrane region" description="Helical" evidence="1">
    <location>
        <begin position="12"/>
        <end position="30"/>
    </location>
</feature>
<sequence length="118" mass="13367">MEGMEIKRFSIILGVFAGTSSIILFFFLHFMNPYNNAFQTGAFVNTLLTLFLPACLALLAVIKTRHIFMLIAFIWSLPISLYISLTPGVFAFFGLTNLCYLISFLLAYLHHKRIHAGE</sequence>
<keyword evidence="3" id="KW-1185">Reference proteome</keyword>